<reference evidence="2" key="1">
    <citation type="submission" date="2024-02" db="EMBL/GenBank/DDBJ databases">
        <title>FIRST GENOME SEQUENCES OF Leishmania (Viannia) shawi, Leishmania (Viannia) lindenbergi AND Leishmania (Viannia) utingensis.</title>
        <authorList>
            <person name="Resadore F."/>
            <person name="Custodio M.G.F."/>
            <person name="Boite M.C."/>
            <person name="Cupolillo E."/>
            <person name="Ferreira G.E.M."/>
        </authorList>
    </citation>
    <scope>NUCLEOTIDE SEQUENCE</scope>
    <source>
        <strain evidence="2">MHOM/BR/2013/18 LTA MLF</strain>
    </source>
</reference>
<proteinExistence type="predicted"/>
<dbReference type="SUPFAM" id="SSF53254">
    <property type="entry name" value="Phosphoglycerate mutase-like"/>
    <property type="match status" value="1"/>
</dbReference>
<dbReference type="InterPro" id="IPR029033">
    <property type="entry name" value="His_PPase_superfam"/>
</dbReference>
<evidence type="ECO:0000313" key="3">
    <source>
        <dbReference type="Proteomes" id="UP001500493"/>
    </source>
</evidence>
<protein>
    <submittedName>
        <fullName evidence="2">Uncharacterized protein</fullName>
    </submittedName>
</protein>
<name>A0AAW3B7R4_9TRYP</name>
<feature type="compositionally biased region" description="Low complexity" evidence="1">
    <location>
        <begin position="148"/>
        <end position="203"/>
    </location>
</feature>
<gene>
    <name evidence="2" type="ORF">Q4I32_008398</name>
</gene>
<feature type="region of interest" description="Disordered" evidence="1">
    <location>
        <begin position="142"/>
        <end position="226"/>
    </location>
</feature>
<dbReference type="AlphaFoldDB" id="A0AAW3B7R4"/>
<evidence type="ECO:0000313" key="2">
    <source>
        <dbReference type="EMBL" id="KAL0517551.1"/>
    </source>
</evidence>
<sequence>MRPPYAITIFVELLQDTEDANGWYVRLIRGNPVKAANGIYVFQQSGIEVHCMDSAGNMEVASTGICPLDNFRRMVDYSRPTVEDGNCAMTTTQYSNMGCPRTIADNEPVPLLCEVYRRVCTNKACPPAHILSAADYQCYPTAETQGPSSSTNSSSGSSSSSTNSSSTNSSSGSSSSSTNSSGSSSSSTNSSSTNSSSGSSSSGITTPPGTSAFLRPMNLRPRVLSPEKRRRIAADILHGATNGVAVGAALQEYNRQG</sequence>
<dbReference type="Proteomes" id="UP001500493">
    <property type="component" value="Unassembled WGS sequence"/>
</dbReference>
<comment type="caution">
    <text evidence="2">The sequence shown here is derived from an EMBL/GenBank/DDBJ whole genome shotgun (WGS) entry which is preliminary data.</text>
</comment>
<organism evidence="2 3">
    <name type="scientific">Leishmania shawi</name>
    <dbReference type="NCBI Taxonomy" id="5680"/>
    <lineage>
        <taxon>Eukaryota</taxon>
        <taxon>Discoba</taxon>
        <taxon>Euglenozoa</taxon>
        <taxon>Kinetoplastea</taxon>
        <taxon>Metakinetoplastina</taxon>
        <taxon>Trypanosomatida</taxon>
        <taxon>Trypanosomatidae</taxon>
        <taxon>Leishmaniinae</taxon>
        <taxon>Leishmania</taxon>
        <taxon>Leishmania guyanensis species complex</taxon>
    </lineage>
</organism>
<accession>A0AAW3B7R4</accession>
<dbReference type="EMBL" id="JBAMZJ010000037">
    <property type="protein sequence ID" value="KAL0517551.1"/>
    <property type="molecule type" value="Genomic_DNA"/>
</dbReference>
<evidence type="ECO:0000256" key="1">
    <source>
        <dbReference type="SAM" id="MobiDB-lite"/>
    </source>
</evidence>